<dbReference type="EMBL" id="JAVRRG010000126">
    <property type="protein sequence ID" value="KAK5082597.1"/>
    <property type="molecule type" value="Genomic_DNA"/>
</dbReference>
<dbReference type="Proteomes" id="UP001345013">
    <property type="component" value="Unassembled WGS sequence"/>
</dbReference>
<sequence length="723" mass="80038">MEEQLTGHKLRRRYVHYLRLARHFWLLSCRKTHDKMSSVNPSTDGLGFRNPRRYYNNGAGAYIKRFRLKNHGSPRAEVNAAFVPSQQEGNRLDSEQGVLAIRDTETYWTSSARKFYDLSKVVVNLVRPTSDDDAYAVRSSTKVAPSTQKNYGTITGSDETRIHAGDHLGDFYDNRTTVNATHKSNLTWEGIGADTLSRTVAGLALHALSSYLAPRNTKDLSAQAHYAAIVTSSASTHAHTTAPDGHGERKQAKDLSADPRAIESFTPDSNVKWVEKCIKCCTALGGDEFTVEEAIPSTASKTRRPTAKPVEEQPDFHHQITTPHDARKEGCKNPLPVSKGKSVRSATQGTKQSMASSETSTAASTEATRVQQESASRTSIVSRVQTPSRPRQGRSASKLAGRSDETGTGSPVGLDSPFEKLYLFEDEQKQDGLDVREQKGNVDIADAQCERRYIKPSEPLGIPPPPVFPKSCPDEEGSEKSGQLLRPPRPEPIPRRWPTAPSDLDTQPGGESLTSIDRSLGLPPLGEDVLGRLEQGFKLHTTKKAVDAVFRQGSVIAVFWHENLGMHLPPKFADLRDMPPDGRIGPGWIPRVDNGIVYSHMRRFVIVNHQRGFSTGIPISTYGGKGLTSNKFTQIERDAHAIIYALSDEPRQMPNEPKLTKEPIGIEMIVAGETLSPSSRLYYAKPQSIEHNIKVKHVRFVIPEDLPTLLLDYRIETLSHLQL</sequence>
<evidence type="ECO:0000256" key="1">
    <source>
        <dbReference type="SAM" id="MobiDB-lite"/>
    </source>
</evidence>
<feature type="region of interest" description="Disordered" evidence="1">
    <location>
        <begin position="455"/>
        <end position="516"/>
    </location>
</feature>
<organism evidence="3 4">
    <name type="scientific">Lithohypha guttulata</name>
    <dbReference type="NCBI Taxonomy" id="1690604"/>
    <lineage>
        <taxon>Eukaryota</taxon>
        <taxon>Fungi</taxon>
        <taxon>Dikarya</taxon>
        <taxon>Ascomycota</taxon>
        <taxon>Pezizomycotina</taxon>
        <taxon>Eurotiomycetes</taxon>
        <taxon>Chaetothyriomycetidae</taxon>
        <taxon>Chaetothyriales</taxon>
        <taxon>Trichomeriaceae</taxon>
        <taxon>Lithohypha</taxon>
    </lineage>
</organism>
<evidence type="ECO:0000259" key="2">
    <source>
        <dbReference type="Pfam" id="PF20233"/>
    </source>
</evidence>
<feature type="compositionally biased region" description="Polar residues" evidence="1">
    <location>
        <begin position="344"/>
        <end position="354"/>
    </location>
</feature>
<evidence type="ECO:0000313" key="3">
    <source>
        <dbReference type="EMBL" id="KAK5082597.1"/>
    </source>
</evidence>
<dbReference type="InterPro" id="IPR046497">
    <property type="entry name" value="DUF6590"/>
</dbReference>
<keyword evidence="4" id="KW-1185">Reference proteome</keyword>
<accession>A0ABR0K1K1</accession>
<dbReference type="PANTHER" id="PTHR35391">
    <property type="entry name" value="C2H2-TYPE DOMAIN-CONTAINING PROTEIN-RELATED"/>
    <property type="match status" value="1"/>
</dbReference>
<feature type="compositionally biased region" description="Basic and acidic residues" evidence="1">
    <location>
        <begin position="309"/>
        <end position="331"/>
    </location>
</feature>
<comment type="caution">
    <text evidence="3">The sequence shown here is derived from an EMBL/GenBank/DDBJ whole genome shotgun (WGS) entry which is preliminary data.</text>
</comment>
<feature type="domain" description="DUF6590" evidence="2">
    <location>
        <begin position="549"/>
        <end position="710"/>
    </location>
</feature>
<protein>
    <recommendedName>
        <fullName evidence="2">DUF6590 domain-containing protein</fullName>
    </recommendedName>
</protein>
<feature type="region of interest" description="Disordered" evidence="1">
    <location>
        <begin position="234"/>
        <end position="259"/>
    </location>
</feature>
<proteinExistence type="predicted"/>
<feature type="compositionally biased region" description="Low complexity" evidence="1">
    <location>
        <begin position="355"/>
        <end position="368"/>
    </location>
</feature>
<feature type="compositionally biased region" description="Basic and acidic residues" evidence="1">
    <location>
        <begin position="245"/>
        <end position="259"/>
    </location>
</feature>
<name>A0ABR0K1K1_9EURO</name>
<feature type="compositionally biased region" description="Polar residues" evidence="1">
    <location>
        <begin position="369"/>
        <end position="389"/>
    </location>
</feature>
<dbReference type="Pfam" id="PF20233">
    <property type="entry name" value="DUF6590"/>
    <property type="match status" value="1"/>
</dbReference>
<gene>
    <name evidence="3" type="ORF">LTR24_007903</name>
</gene>
<feature type="region of interest" description="Disordered" evidence="1">
    <location>
        <begin position="295"/>
        <end position="416"/>
    </location>
</feature>
<reference evidence="3 4" key="1">
    <citation type="submission" date="2023-08" db="EMBL/GenBank/DDBJ databases">
        <title>Black Yeasts Isolated from many extreme environments.</title>
        <authorList>
            <person name="Coleine C."/>
            <person name="Stajich J.E."/>
            <person name="Selbmann L."/>
        </authorList>
    </citation>
    <scope>NUCLEOTIDE SEQUENCE [LARGE SCALE GENOMIC DNA]</scope>
    <source>
        <strain evidence="3 4">CCFEE 5885</strain>
    </source>
</reference>
<dbReference type="PANTHER" id="PTHR35391:SF5">
    <property type="entry name" value="DUF6590 DOMAIN-CONTAINING PROTEIN"/>
    <property type="match status" value="1"/>
</dbReference>
<evidence type="ECO:0000313" key="4">
    <source>
        <dbReference type="Proteomes" id="UP001345013"/>
    </source>
</evidence>